<keyword evidence="2" id="KW-1185">Reference proteome</keyword>
<sequence>MAEGERKTINNGKKVHILVVTYPAQGHTNPLYNSPNASTTKVPAVTFVITKFLFNNSPAVNRPPPFPIEAISDGRDADGFLFTVSAFGYHGRLESVRSQTLWDLP</sequence>
<organism evidence="1 2">
    <name type="scientific">Citrullus colocynthis</name>
    <name type="common">colocynth</name>
    <dbReference type="NCBI Taxonomy" id="252529"/>
    <lineage>
        <taxon>Eukaryota</taxon>
        <taxon>Viridiplantae</taxon>
        <taxon>Streptophyta</taxon>
        <taxon>Embryophyta</taxon>
        <taxon>Tracheophyta</taxon>
        <taxon>Spermatophyta</taxon>
        <taxon>Magnoliopsida</taxon>
        <taxon>eudicotyledons</taxon>
        <taxon>Gunneridae</taxon>
        <taxon>Pentapetalae</taxon>
        <taxon>rosids</taxon>
        <taxon>fabids</taxon>
        <taxon>Cucurbitales</taxon>
        <taxon>Cucurbitaceae</taxon>
        <taxon>Benincaseae</taxon>
        <taxon>Citrullus</taxon>
    </lineage>
</organism>
<evidence type="ECO:0000313" key="2">
    <source>
        <dbReference type="Proteomes" id="UP001642487"/>
    </source>
</evidence>
<proteinExistence type="predicted"/>
<gene>
    <name evidence="1" type="ORF">CITCOLO1_LOCUS1131</name>
</gene>
<dbReference type="Gene3D" id="3.40.50.2000">
    <property type="entry name" value="Glycogen Phosphorylase B"/>
    <property type="match status" value="1"/>
</dbReference>
<name>A0ABP0XNR8_9ROSI</name>
<protein>
    <submittedName>
        <fullName evidence="1">Uncharacterized protein</fullName>
    </submittedName>
</protein>
<evidence type="ECO:0000313" key="1">
    <source>
        <dbReference type="EMBL" id="CAK9309549.1"/>
    </source>
</evidence>
<dbReference type="SUPFAM" id="SSF53756">
    <property type="entry name" value="UDP-Glycosyltransferase/glycogen phosphorylase"/>
    <property type="match status" value="1"/>
</dbReference>
<dbReference type="EMBL" id="OZ021735">
    <property type="protein sequence ID" value="CAK9309549.1"/>
    <property type="molecule type" value="Genomic_DNA"/>
</dbReference>
<dbReference type="Proteomes" id="UP001642487">
    <property type="component" value="Chromosome 1"/>
</dbReference>
<accession>A0ABP0XNR8</accession>
<reference evidence="1 2" key="1">
    <citation type="submission" date="2024-03" db="EMBL/GenBank/DDBJ databases">
        <authorList>
            <person name="Gkanogiannis A."/>
            <person name="Becerra Lopez-Lavalle L."/>
        </authorList>
    </citation>
    <scope>NUCLEOTIDE SEQUENCE [LARGE SCALE GENOMIC DNA]</scope>
</reference>